<evidence type="ECO:0000313" key="2">
    <source>
        <dbReference type="Proteomes" id="UP000657177"/>
    </source>
</evidence>
<protein>
    <recommendedName>
        <fullName evidence="3">SD-repeat containing protein B domain-containing protein</fullName>
    </recommendedName>
</protein>
<comment type="caution">
    <text evidence="1">The sequence shown here is derived from an EMBL/GenBank/DDBJ whole genome shotgun (WGS) entry which is preliminary data.</text>
</comment>
<organism evidence="1 2">
    <name type="scientific">Capillibacterium thermochitinicola</name>
    <dbReference type="NCBI Taxonomy" id="2699427"/>
    <lineage>
        <taxon>Bacteria</taxon>
        <taxon>Bacillati</taxon>
        <taxon>Bacillota</taxon>
        <taxon>Capillibacterium</taxon>
    </lineage>
</organism>
<accession>A0A8J6HRD0</accession>
<name>A0A8J6HRD0_9FIRM</name>
<gene>
    <name evidence="1" type="ORF">G5B42_03725</name>
</gene>
<dbReference type="InterPro" id="IPR013783">
    <property type="entry name" value="Ig-like_fold"/>
</dbReference>
<evidence type="ECO:0000313" key="1">
    <source>
        <dbReference type="EMBL" id="MBA2132651.1"/>
    </source>
</evidence>
<keyword evidence="2" id="KW-1185">Reference proteome</keyword>
<evidence type="ECO:0008006" key="3">
    <source>
        <dbReference type="Google" id="ProtNLM"/>
    </source>
</evidence>
<dbReference type="AlphaFoldDB" id="A0A8J6HRD0"/>
<dbReference type="Gene3D" id="2.60.40.10">
    <property type="entry name" value="Immunoglobulins"/>
    <property type="match status" value="1"/>
</dbReference>
<dbReference type="EMBL" id="JAAKDE010000006">
    <property type="protein sequence ID" value="MBA2132651.1"/>
    <property type="molecule type" value="Genomic_DNA"/>
</dbReference>
<proteinExistence type="predicted"/>
<dbReference type="RefSeq" id="WP_181339105.1">
    <property type="nucleotide sequence ID" value="NZ_JAAKDE010000006.1"/>
</dbReference>
<dbReference type="Proteomes" id="UP000657177">
    <property type="component" value="Unassembled WGS sequence"/>
</dbReference>
<reference evidence="1" key="1">
    <citation type="submission" date="2020-06" db="EMBL/GenBank/DDBJ databases">
        <title>Novel chitinolytic bacterium.</title>
        <authorList>
            <person name="Ungkulpasvich U."/>
            <person name="Kosugi A."/>
            <person name="Uke A."/>
        </authorList>
    </citation>
    <scope>NUCLEOTIDE SEQUENCE</scope>
    <source>
        <strain evidence="1">UUS1-1</strain>
    </source>
</reference>
<sequence length="894" mass="100128">MIRKLVGRCPKSMLLFVGLIIILGTTLASPGVHAAEDALFTAGILVTLPPDQEVEPQEVATYIFRLENRTTETIFLKARAFSTQGWPLLGPTEELVLAPGGEEYVVCSLLVPSSVAAGTEDRLHLFLSEQKTEREYIVHTKVKAVRHLKWDPAPLYRAEAGTEIFIPVRLLNLGTTTEQFALEIDSENGWPVYWLNQTSNPLDPGQAREILLSCLVPPATPGGTLEEITLRLQGSGPELPPLKVKVLITGAQNALRDQELAIPVSSAVNFSYLPPTPEAGMPWNLIWRTSGELSADTRVDLFFSGTHEAALPSTTYLGVTGDQWTLRLGALGHNWDGLIPPPTYSSLLYYQNRSALPWSLWVGPTTTEAAPLWWGTKFELPRANLRLNYMQNLEEERHFQHALSAAYQLYASPLYGWNITTHGAVGLGGASPLTHGGLILNRRTEDWDLTGEYNKGTDFYTLTAFDELALSTYTYAIEGLRLATGYTWRAENPPAAPLLHSNKVWTDFSFGDYRLGLAHTYRSDGRINEIKAGTTKRQARNIFSFSANYIHEDLSVLRQSLLLSGRYRFRVTSENYLEALLSETFTFEEATMNKRPELGLRWRYVPVRQPWSCFGLIQWDLSSPLYKITALQTGLSRQMASGTSWQIYAQLFYDEQDPVYSMNFRLQHQDLFRIPPPWSGLHGKAFVDLDRNGLHSPDEPVLAGLPVVFNGKKETVTDADGNWEIAFTGTGLQFIEFPAQFDGYYTLQARKEVITEAQKSVAVLVPYLPPTEVHGRLSIDRPADDLFAAEATDLSQVVVAVFDHNNNLVIEKSADQDGAFFLTLLPGEYRLEVVFKTPALAEAYEQPQPITFEVTAASPLLLSIPLRPVPKEIEFFHDEGLPLEFYETYTEDNW</sequence>